<protein>
    <submittedName>
        <fullName evidence="1">Uncharacterized protein</fullName>
    </submittedName>
</protein>
<evidence type="ECO:0000313" key="2">
    <source>
        <dbReference type="Proteomes" id="UP000233435"/>
    </source>
</evidence>
<gene>
    <name evidence="1" type="ORF">CSW08_04980</name>
</gene>
<proteinExistence type="predicted"/>
<keyword evidence="2" id="KW-1185">Reference proteome</keyword>
<sequence>MLYSNQMNAATKKNDMEAEDKVIQVYKWSIETELGSFTGTCLSMDGVNEEITLLTNNAKILKKNIIPMSLINEDLGNKVYTWNIITNSGQASGVSVNLEEAIRVVNSFGSTEEVKSNIDESFKILK</sequence>
<organism evidence="1 2">
    <name type="scientific">Confluentibacter flavum</name>
    <dbReference type="NCBI Taxonomy" id="1909700"/>
    <lineage>
        <taxon>Bacteria</taxon>
        <taxon>Pseudomonadati</taxon>
        <taxon>Bacteroidota</taxon>
        <taxon>Flavobacteriia</taxon>
        <taxon>Flavobacteriales</taxon>
        <taxon>Flavobacteriaceae</taxon>
        <taxon>Confluentibacter</taxon>
    </lineage>
</organism>
<accession>A0A2N3HMA9</accession>
<dbReference type="AlphaFoldDB" id="A0A2N3HMA9"/>
<dbReference type="Proteomes" id="UP000233435">
    <property type="component" value="Unassembled WGS sequence"/>
</dbReference>
<comment type="caution">
    <text evidence="1">The sequence shown here is derived from an EMBL/GenBank/DDBJ whole genome shotgun (WGS) entry which is preliminary data.</text>
</comment>
<reference evidence="1 2" key="1">
    <citation type="submission" date="2017-12" db="EMBL/GenBank/DDBJ databases">
        <title>Confluentibacter flavum sp. nov., isolated from the saline lake.</title>
        <authorList>
            <person name="Yu L."/>
        </authorList>
    </citation>
    <scope>NUCLEOTIDE SEQUENCE [LARGE SCALE GENOMIC DNA]</scope>
    <source>
        <strain evidence="1 2">3B</strain>
    </source>
</reference>
<dbReference type="EMBL" id="PJEO01000015">
    <property type="protein sequence ID" value="PKQ46099.1"/>
    <property type="molecule type" value="Genomic_DNA"/>
</dbReference>
<evidence type="ECO:0000313" key="1">
    <source>
        <dbReference type="EMBL" id="PKQ46099.1"/>
    </source>
</evidence>
<name>A0A2N3HMA9_9FLAO</name>